<accession>Z9JRB7</accession>
<feature type="transmembrane region" description="Helical" evidence="7">
    <location>
        <begin position="35"/>
        <end position="62"/>
    </location>
</feature>
<dbReference type="GO" id="GO:0006825">
    <property type="term" value="P:copper ion transport"/>
    <property type="evidence" value="ECO:0007669"/>
    <property type="project" value="InterPro"/>
</dbReference>
<feature type="region of interest" description="Disordered" evidence="6">
    <location>
        <begin position="1"/>
        <end position="32"/>
    </location>
</feature>
<feature type="domain" description="Copper resistance protein D" evidence="8">
    <location>
        <begin position="252"/>
        <end position="372"/>
    </location>
</feature>
<sequence length="641" mass="64464">MSRARTPQAPRSRPGPGSDDRRPPRPGDQPPGAALPLPAVVALVALAVAGVAALAAATAALAAGDNVVLIDAGAIARHGAPAAAVLADLSGALTLGGSIVAAWIVREESARSRALLVSAICAGVWTLAQALALAFSYAVATGQPVGSPRFGSDASVFLGTDLGVWLITGVVVAALTTSVALLGSSVALARAVVLLAGLGLFAKAMTGHAAGDANHEVATSTMLVHLLAMGIWVGALGVLQLLPPGPDRDSAAVIRRFSHLALIAWCALLISGVWALSVRMNGPSDVLTSLYVQIGVAKAVLLGILALFGLRQRRLLAGRVEADAGARISASAGPGAGAAGSGAAVPEPIREYRRLAVLELGLMGIAVGLAAAMSSSPPPAQQSAAATGPAGILTGYPLPPAPGLVELLTTWRPDAYALAAAIVLLLLWWRPTGPARSSRSSLALLAACAVMVLITSSSVAVYAKVLVSAHLMEHLLLMLLVGPVLGALVTLPAALRRAAGTDQDAPAEDGRRSTAVLAALGAVPVLLLVAVYATPLLRLALDGHAAHLALLHLAVLAGAAPVAASRLARGRALVLVTPLLVVLAAGIVLMTGSDLIQSSWFGATGRTWRADALADQRQGGIAVTAMAAGALAAVLLVLRRR</sequence>
<dbReference type="HOGENOM" id="CLU_445288_0_0_11"/>
<evidence type="ECO:0000256" key="7">
    <source>
        <dbReference type="SAM" id="Phobius"/>
    </source>
</evidence>
<feature type="transmembrane region" description="Helical" evidence="7">
    <location>
        <begin position="619"/>
        <end position="638"/>
    </location>
</feature>
<dbReference type="PANTHER" id="PTHR34820:SF4">
    <property type="entry name" value="INNER MEMBRANE PROTEIN YEBZ"/>
    <property type="match status" value="1"/>
</dbReference>
<dbReference type="InterPro" id="IPR032694">
    <property type="entry name" value="CopC/D"/>
</dbReference>
<protein>
    <submittedName>
        <fullName evidence="9">Copper-binding protein</fullName>
    </submittedName>
</protein>
<feature type="transmembrane region" description="Helical" evidence="7">
    <location>
        <begin position="260"/>
        <end position="278"/>
    </location>
</feature>
<dbReference type="GO" id="GO:0005886">
    <property type="term" value="C:plasma membrane"/>
    <property type="evidence" value="ECO:0007669"/>
    <property type="project" value="UniProtKB-SubCell"/>
</dbReference>
<evidence type="ECO:0000313" key="10">
    <source>
        <dbReference type="Proteomes" id="UP000023067"/>
    </source>
</evidence>
<dbReference type="PANTHER" id="PTHR34820">
    <property type="entry name" value="INNER MEMBRANE PROTEIN YEBZ"/>
    <property type="match status" value="1"/>
</dbReference>
<feature type="transmembrane region" description="Helical" evidence="7">
    <location>
        <begin position="217"/>
        <end position="239"/>
    </location>
</feature>
<dbReference type="PATRIC" id="fig|396014.3.peg.2960"/>
<feature type="transmembrane region" description="Helical" evidence="7">
    <location>
        <begin position="545"/>
        <end position="565"/>
    </location>
</feature>
<keyword evidence="4 7" id="KW-1133">Transmembrane helix</keyword>
<evidence type="ECO:0000256" key="6">
    <source>
        <dbReference type="SAM" id="MobiDB-lite"/>
    </source>
</evidence>
<dbReference type="Pfam" id="PF09678">
    <property type="entry name" value="Caa3_CtaG"/>
    <property type="match status" value="1"/>
</dbReference>
<feature type="transmembrane region" description="Helical" evidence="7">
    <location>
        <begin position="515"/>
        <end position="533"/>
    </location>
</feature>
<evidence type="ECO:0000256" key="1">
    <source>
        <dbReference type="ARBA" id="ARBA00004651"/>
    </source>
</evidence>
<evidence type="ECO:0000313" key="9">
    <source>
        <dbReference type="EMBL" id="EWS80297.1"/>
    </source>
</evidence>
<feature type="transmembrane region" description="Helical" evidence="7">
    <location>
        <begin position="162"/>
        <end position="182"/>
    </location>
</feature>
<gene>
    <name evidence="9" type="ORF">BF93_04645</name>
</gene>
<dbReference type="OrthoDB" id="4792298at2"/>
<feature type="transmembrane region" description="Helical" evidence="7">
    <location>
        <begin position="442"/>
        <end position="463"/>
    </location>
</feature>
<evidence type="ECO:0000256" key="2">
    <source>
        <dbReference type="ARBA" id="ARBA00022475"/>
    </source>
</evidence>
<feature type="transmembrane region" description="Helical" evidence="7">
    <location>
        <begin position="355"/>
        <end position="373"/>
    </location>
</feature>
<name>Z9JRB7_9MICO</name>
<feature type="transmembrane region" description="Helical" evidence="7">
    <location>
        <begin position="82"/>
        <end position="105"/>
    </location>
</feature>
<feature type="transmembrane region" description="Helical" evidence="7">
    <location>
        <begin position="114"/>
        <end position="140"/>
    </location>
</feature>
<evidence type="ECO:0000256" key="4">
    <source>
        <dbReference type="ARBA" id="ARBA00022989"/>
    </source>
</evidence>
<feature type="transmembrane region" description="Helical" evidence="7">
    <location>
        <begin position="415"/>
        <end position="430"/>
    </location>
</feature>
<keyword evidence="5 7" id="KW-0472">Membrane</keyword>
<keyword evidence="10" id="KW-1185">Reference proteome</keyword>
<keyword evidence="2" id="KW-1003">Cell membrane</keyword>
<evidence type="ECO:0000256" key="3">
    <source>
        <dbReference type="ARBA" id="ARBA00022692"/>
    </source>
</evidence>
<reference evidence="9 10" key="1">
    <citation type="submission" date="2014-02" db="EMBL/GenBank/DDBJ databases">
        <title>Genome sequence of Brachybacterium phenoliresistens strain W13A50.</title>
        <authorList>
            <person name="Wang X."/>
        </authorList>
    </citation>
    <scope>NUCLEOTIDE SEQUENCE [LARGE SCALE GENOMIC DNA]</scope>
    <source>
        <strain evidence="9 10">W13A50</strain>
    </source>
</reference>
<feature type="transmembrane region" description="Helical" evidence="7">
    <location>
        <begin position="290"/>
        <end position="310"/>
    </location>
</feature>
<dbReference type="Pfam" id="PF05425">
    <property type="entry name" value="CopD"/>
    <property type="match status" value="1"/>
</dbReference>
<dbReference type="AlphaFoldDB" id="Z9JRB7"/>
<dbReference type="eggNOG" id="COG1276">
    <property type="taxonomic scope" value="Bacteria"/>
</dbReference>
<feature type="transmembrane region" description="Helical" evidence="7">
    <location>
        <begin position="475"/>
        <end position="495"/>
    </location>
</feature>
<dbReference type="RefSeq" id="WP_084148589.1">
    <property type="nucleotide sequence ID" value="NZ_KK070000.1"/>
</dbReference>
<proteinExistence type="predicted"/>
<feature type="transmembrane region" description="Helical" evidence="7">
    <location>
        <begin position="187"/>
        <end position="205"/>
    </location>
</feature>
<evidence type="ECO:0000259" key="8">
    <source>
        <dbReference type="Pfam" id="PF05425"/>
    </source>
</evidence>
<comment type="caution">
    <text evidence="9">The sequence shown here is derived from an EMBL/GenBank/DDBJ whole genome shotgun (WGS) entry which is preliminary data.</text>
</comment>
<dbReference type="InterPro" id="IPR019108">
    <property type="entry name" value="Caa3_assmbl_CtaG-rel"/>
</dbReference>
<organism evidence="9 10">
    <name type="scientific">Brachybacterium phenoliresistens</name>
    <dbReference type="NCBI Taxonomy" id="396014"/>
    <lineage>
        <taxon>Bacteria</taxon>
        <taxon>Bacillati</taxon>
        <taxon>Actinomycetota</taxon>
        <taxon>Actinomycetes</taxon>
        <taxon>Micrococcales</taxon>
        <taxon>Dermabacteraceae</taxon>
        <taxon>Brachybacterium</taxon>
    </lineage>
</organism>
<dbReference type="EMBL" id="JDYK01000017">
    <property type="protein sequence ID" value="EWS80297.1"/>
    <property type="molecule type" value="Genomic_DNA"/>
</dbReference>
<keyword evidence="3 7" id="KW-0812">Transmembrane</keyword>
<dbReference type="InterPro" id="IPR008457">
    <property type="entry name" value="Cu-R_CopD_dom"/>
</dbReference>
<comment type="subcellular location">
    <subcellularLocation>
        <location evidence="1">Cell membrane</location>
        <topology evidence="1">Multi-pass membrane protein</topology>
    </subcellularLocation>
</comment>
<dbReference type="STRING" id="396014.BF93_04645"/>
<evidence type="ECO:0000256" key="5">
    <source>
        <dbReference type="ARBA" id="ARBA00023136"/>
    </source>
</evidence>
<feature type="transmembrane region" description="Helical" evidence="7">
    <location>
        <begin position="572"/>
        <end position="592"/>
    </location>
</feature>
<dbReference type="Proteomes" id="UP000023067">
    <property type="component" value="Unassembled WGS sequence"/>
</dbReference>